<name>A0A6N2KFB6_SALVM</name>
<gene>
    <name evidence="2" type="ORF">SVIM_LOCUS69392</name>
</gene>
<feature type="compositionally biased region" description="Polar residues" evidence="1">
    <location>
        <begin position="99"/>
        <end position="108"/>
    </location>
</feature>
<dbReference type="EMBL" id="CAADRP010000302">
    <property type="protein sequence ID" value="VFU26391.1"/>
    <property type="molecule type" value="Genomic_DNA"/>
</dbReference>
<proteinExistence type="predicted"/>
<evidence type="ECO:0000313" key="2">
    <source>
        <dbReference type="EMBL" id="VFU26391.1"/>
    </source>
</evidence>
<sequence>MHVKKIGGCTKLIAETGVGWSYELGTVAASDEWWKSKIQEIREAKKFRQVGAVGANEVDLGTSNVGLEGADLEEGSGDLEENVNEYFENHTSRGVAGVQMSTSSNTKSSGKRKERAHPESRARKKKSSGSIGAQLVSIQQQLLDSMSSRSDSTSAIGIFRVIVFVKYWLSSNQYLVR</sequence>
<dbReference type="AlphaFoldDB" id="A0A6N2KFB6"/>
<protein>
    <submittedName>
        <fullName evidence="2">Uncharacterized protein</fullName>
    </submittedName>
</protein>
<reference evidence="2" key="1">
    <citation type="submission" date="2019-03" db="EMBL/GenBank/DDBJ databases">
        <authorList>
            <person name="Mank J."/>
            <person name="Almeida P."/>
        </authorList>
    </citation>
    <scope>NUCLEOTIDE SEQUENCE</scope>
    <source>
        <strain evidence="2">78183</strain>
    </source>
</reference>
<accession>A0A6N2KFB6</accession>
<feature type="region of interest" description="Disordered" evidence="1">
    <location>
        <begin position="91"/>
        <end position="131"/>
    </location>
</feature>
<organism evidence="2">
    <name type="scientific">Salix viminalis</name>
    <name type="common">Common osier</name>
    <name type="synonym">Basket willow</name>
    <dbReference type="NCBI Taxonomy" id="40686"/>
    <lineage>
        <taxon>Eukaryota</taxon>
        <taxon>Viridiplantae</taxon>
        <taxon>Streptophyta</taxon>
        <taxon>Embryophyta</taxon>
        <taxon>Tracheophyta</taxon>
        <taxon>Spermatophyta</taxon>
        <taxon>Magnoliopsida</taxon>
        <taxon>eudicotyledons</taxon>
        <taxon>Gunneridae</taxon>
        <taxon>Pentapetalae</taxon>
        <taxon>rosids</taxon>
        <taxon>fabids</taxon>
        <taxon>Malpighiales</taxon>
        <taxon>Salicaceae</taxon>
        <taxon>Saliceae</taxon>
        <taxon>Salix</taxon>
    </lineage>
</organism>
<evidence type="ECO:0000256" key="1">
    <source>
        <dbReference type="SAM" id="MobiDB-lite"/>
    </source>
</evidence>